<evidence type="ECO:0000256" key="5">
    <source>
        <dbReference type="SAM" id="Phobius"/>
    </source>
</evidence>
<dbReference type="EMBL" id="JAGMVJ010000027">
    <property type="protein sequence ID" value="KAH7070231.1"/>
    <property type="molecule type" value="Genomic_DNA"/>
</dbReference>
<evidence type="ECO:0000256" key="3">
    <source>
        <dbReference type="ARBA" id="ARBA00022989"/>
    </source>
</evidence>
<keyword evidence="4 5" id="KW-0472">Membrane</keyword>
<gene>
    <name evidence="6" type="ORF">FB567DRAFT_539522</name>
</gene>
<evidence type="ECO:0000256" key="1">
    <source>
        <dbReference type="ARBA" id="ARBA00004141"/>
    </source>
</evidence>
<protein>
    <submittedName>
        <fullName evidence="6">RTA1 like protein</fullName>
    </submittedName>
</protein>
<dbReference type="Proteomes" id="UP000813461">
    <property type="component" value="Unassembled WGS sequence"/>
</dbReference>
<dbReference type="PANTHER" id="PTHR31465:SF1">
    <property type="entry name" value="PROTEIN RTA1-RELATED"/>
    <property type="match status" value="1"/>
</dbReference>
<name>A0A8K0QTL1_9PLEO</name>
<keyword evidence="2 5" id="KW-0812">Transmembrane</keyword>
<comment type="caution">
    <text evidence="6">The sequence shown here is derived from an EMBL/GenBank/DDBJ whole genome shotgun (WGS) entry which is preliminary data.</text>
</comment>
<dbReference type="GO" id="GO:0016020">
    <property type="term" value="C:membrane"/>
    <property type="evidence" value="ECO:0007669"/>
    <property type="project" value="UniProtKB-SubCell"/>
</dbReference>
<evidence type="ECO:0000256" key="4">
    <source>
        <dbReference type="ARBA" id="ARBA00023136"/>
    </source>
</evidence>
<evidence type="ECO:0000256" key="2">
    <source>
        <dbReference type="ARBA" id="ARBA00022692"/>
    </source>
</evidence>
<dbReference type="OrthoDB" id="3358017at2759"/>
<proteinExistence type="predicted"/>
<sequence>MAVITSPNGYIFYHYIPTKPGAIVVVALFALGTLVVLWRSITTRTRFAIPFMIGGVLEVIGYIARAIAKDTEDSPLVPFVMQSVLLLVAPALFAASIYMTLARVIRSVHGEQYSIIRPTWLTRLFVLSDVVSFFAQATGGGFQASKNFNKKTAEYIILGGLFVQILGFGLFATTALIWHVRMRASRNISSGADTKGKWQKIMVMLYSVSVLIMVRSVFRVVEYVMGTDGYLFRHEWPLYIFDAVLMLLTVGLFSWWYPGRLVHSHVAKDEEADRAQRWTREKASSVIWADWWRVVR</sequence>
<feature type="transmembrane region" description="Helical" evidence="5">
    <location>
        <begin position="155"/>
        <end position="180"/>
    </location>
</feature>
<dbReference type="PANTHER" id="PTHR31465">
    <property type="entry name" value="PROTEIN RTA1-RELATED"/>
    <property type="match status" value="1"/>
</dbReference>
<feature type="transmembrane region" description="Helical" evidence="5">
    <location>
        <begin position="238"/>
        <end position="258"/>
    </location>
</feature>
<comment type="subcellular location">
    <subcellularLocation>
        <location evidence="1">Membrane</location>
        <topology evidence="1">Multi-pass membrane protein</topology>
    </subcellularLocation>
</comment>
<keyword evidence="3 5" id="KW-1133">Transmembrane helix</keyword>
<keyword evidence="7" id="KW-1185">Reference proteome</keyword>
<dbReference type="AlphaFoldDB" id="A0A8K0QTL1"/>
<feature type="transmembrane region" description="Helical" evidence="5">
    <location>
        <begin position="201"/>
        <end position="218"/>
    </location>
</feature>
<feature type="transmembrane region" description="Helical" evidence="5">
    <location>
        <begin position="79"/>
        <end position="99"/>
    </location>
</feature>
<dbReference type="Pfam" id="PF04479">
    <property type="entry name" value="RTA1"/>
    <property type="match status" value="1"/>
</dbReference>
<feature type="transmembrane region" description="Helical" evidence="5">
    <location>
        <begin position="120"/>
        <end position="143"/>
    </location>
</feature>
<organism evidence="6 7">
    <name type="scientific">Paraphoma chrysanthemicola</name>
    <dbReference type="NCBI Taxonomy" id="798071"/>
    <lineage>
        <taxon>Eukaryota</taxon>
        <taxon>Fungi</taxon>
        <taxon>Dikarya</taxon>
        <taxon>Ascomycota</taxon>
        <taxon>Pezizomycotina</taxon>
        <taxon>Dothideomycetes</taxon>
        <taxon>Pleosporomycetidae</taxon>
        <taxon>Pleosporales</taxon>
        <taxon>Pleosporineae</taxon>
        <taxon>Phaeosphaeriaceae</taxon>
        <taxon>Paraphoma</taxon>
    </lineage>
</organism>
<feature type="transmembrane region" description="Helical" evidence="5">
    <location>
        <begin position="47"/>
        <end position="67"/>
    </location>
</feature>
<feature type="transmembrane region" description="Helical" evidence="5">
    <location>
        <begin position="20"/>
        <end position="38"/>
    </location>
</feature>
<reference evidence="6" key="1">
    <citation type="journal article" date="2021" name="Nat. Commun.">
        <title>Genetic determinants of endophytism in the Arabidopsis root mycobiome.</title>
        <authorList>
            <person name="Mesny F."/>
            <person name="Miyauchi S."/>
            <person name="Thiergart T."/>
            <person name="Pickel B."/>
            <person name="Atanasova L."/>
            <person name="Karlsson M."/>
            <person name="Huettel B."/>
            <person name="Barry K.W."/>
            <person name="Haridas S."/>
            <person name="Chen C."/>
            <person name="Bauer D."/>
            <person name="Andreopoulos W."/>
            <person name="Pangilinan J."/>
            <person name="LaButti K."/>
            <person name="Riley R."/>
            <person name="Lipzen A."/>
            <person name="Clum A."/>
            <person name="Drula E."/>
            <person name="Henrissat B."/>
            <person name="Kohler A."/>
            <person name="Grigoriev I.V."/>
            <person name="Martin F.M."/>
            <person name="Hacquard S."/>
        </authorList>
    </citation>
    <scope>NUCLEOTIDE SEQUENCE</scope>
    <source>
        <strain evidence="6">MPI-SDFR-AT-0120</strain>
    </source>
</reference>
<accession>A0A8K0QTL1</accession>
<dbReference type="InterPro" id="IPR007568">
    <property type="entry name" value="RTA1"/>
</dbReference>
<evidence type="ECO:0000313" key="7">
    <source>
        <dbReference type="Proteomes" id="UP000813461"/>
    </source>
</evidence>
<evidence type="ECO:0000313" key="6">
    <source>
        <dbReference type="EMBL" id="KAH7070231.1"/>
    </source>
</evidence>